<dbReference type="Pfam" id="PF20238">
    <property type="entry name" value="BIM1-like_dom"/>
    <property type="match status" value="1"/>
</dbReference>
<organism evidence="11 12">
    <name type="scientific">Phialemonium atrogriseum</name>
    <dbReference type="NCBI Taxonomy" id="1093897"/>
    <lineage>
        <taxon>Eukaryota</taxon>
        <taxon>Fungi</taxon>
        <taxon>Dikarya</taxon>
        <taxon>Ascomycota</taxon>
        <taxon>Pezizomycotina</taxon>
        <taxon>Sordariomycetes</taxon>
        <taxon>Sordariomycetidae</taxon>
        <taxon>Cephalothecales</taxon>
        <taxon>Cephalothecaceae</taxon>
        <taxon>Phialemonium</taxon>
    </lineage>
</organism>
<evidence type="ECO:0000256" key="1">
    <source>
        <dbReference type="ARBA" id="ARBA00004609"/>
    </source>
</evidence>
<dbReference type="GeneID" id="85308111"/>
<dbReference type="InterPro" id="IPR046530">
    <property type="entry name" value="BIM1-like_dom"/>
</dbReference>
<feature type="signal peptide" evidence="9">
    <location>
        <begin position="1"/>
        <end position="20"/>
    </location>
</feature>
<comment type="caution">
    <text evidence="11">The sequence shown here is derived from an EMBL/GenBank/DDBJ whole genome shotgun (WGS) entry which is preliminary data.</text>
</comment>
<dbReference type="EMBL" id="MU839027">
    <property type="protein sequence ID" value="KAK1763477.1"/>
    <property type="molecule type" value="Genomic_DNA"/>
</dbReference>
<keyword evidence="12" id="KW-1185">Reference proteome</keyword>
<proteinExistence type="predicted"/>
<keyword evidence="5" id="KW-0472">Membrane</keyword>
<evidence type="ECO:0000256" key="8">
    <source>
        <dbReference type="SAM" id="MobiDB-lite"/>
    </source>
</evidence>
<dbReference type="RefSeq" id="XP_060279690.1">
    <property type="nucleotide sequence ID" value="XM_060424924.1"/>
</dbReference>
<evidence type="ECO:0000256" key="3">
    <source>
        <dbReference type="ARBA" id="ARBA00022622"/>
    </source>
</evidence>
<evidence type="ECO:0000256" key="4">
    <source>
        <dbReference type="ARBA" id="ARBA00022729"/>
    </source>
</evidence>
<reference evidence="11" key="1">
    <citation type="submission" date="2023-06" db="EMBL/GenBank/DDBJ databases">
        <title>Genome-scale phylogeny and comparative genomics of the fungal order Sordariales.</title>
        <authorList>
            <consortium name="Lawrence Berkeley National Laboratory"/>
            <person name="Hensen N."/>
            <person name="Bonometti L."/>
            <person name="Westerberg I."/>
            <person name="Brannstrom I.O."/>
            <person name="Guillou S."/>
            <person name="Cros-Aarteil S."/>
            <person name="Calhoun S."/>
            <person name="Haridas S."/>
            <person name="Kuo A."/>
            <person name="Mondo S."/>
            <person name="Pangilinan J."/>
            <person name="Riley R."/>
            <person name="Labutti K."/>
            <person name="Andreopoulos B."/>
            <person name="Lipzen A."/>
            <person name="Chen C."/>
            <person name="Yanf M."/>
            <person name="Daum C."/>
            <person name="Ng V."/>
            <person name="Clum A."/>
            <person name="Steindorff A."/>
            <person name="Ohm R."/>
            <person name="Martin F."/>
            <person name="Silar P."/>
            <person name="Natvig D."/>
            <person name="Lalanne C."/>
            <person name="Gautier V."/>
            <person name="Ament-Velasquez S.L."/>
            <person name="Kruys A."/>
            <person name="Hutchinson M.I."/>
            <person name="Powell A.J."/>
            <person name="Barry K."/>
            <person name="Miller A.N."/>
            <person name="Grigoriev I.V."/>
            <person name="Debuchy R."/>
            <person name="Gladieux P."/>
            <person name="Thoren M.H."/>
            <person name="Johannesson H."/>
        </authorList>
    </citation>
    <scope>NUCLEOTIDE SEQUENCE</scope>
    <source>
        <strain evidence="11">8032-3</strain>
    </source>
</reference>
<keyword evidence="3" id="KW-0336">GPI-anchor</keyword>
<accession>A0AAJ0BUV7</accession>
<dbReference type="AlphaFoldDB" id="A0AAJ0BUV7"/>
<gene>
    <name evidence="11" type="ORF">QBC33DRAFT_459361</name>
</gene>
<dbReference type="PANTHER" id="PTHR34992">
    <property type="entry name" value="HYPHAL ANASTAMOSIS-7 PROTEIN"/>
    <property type="match status" value="1"/>
</dbReference>
<evidence type="ECO:0000256" key="5">
    <source>
        <dbReference type="ARBA" id="ARBA00023136"/>
    </source>
</evidence>
<feature type="domain" description="Copper acquisition factor BIM1-like" evidence="10">
    <location>
        <begin position="19"/>
        <end position="158"/>
    </location>
</feature>
<keyword evidence="7" id="KW-0449">Lipoprotein</keyword>
<evidence type="ECO:0000259" key="10">
    <source>
        <dbReference type="Pfam" id="PF20238"/>
    </source>
</evidence>
<evidence type="ECO:0000256" key="2">
    <source>
        <dbReference type="ARBA" id="ARBA00022475"/>
    </source>
</evidence>
<evidence type="ECO:0000313" key="11">
    <source>
        <dbReference type="EMBL" id="KAK1763477.1"/>
    </source>
</evidence>
<name>A0AAJ0BUV7_9PEZI</name>
<dbReference type="GO" id="GO:0098552">
    <property type="term" value="C:side of membrane"/>
    <property type="evidence" value="ECO:0007669"/>
    <property type="project" value="UniProtKB-KW"/>
</dbReference>
<evidence type="ECO:0000256" key="6">
    <source>
        <dbReference type="ARBA" id="ARBA00023180"/>
    </source>
</evidence>
<dbReference type="InterPro" id="IPR046936">
    <property type="entry name" value="BIM1-like"/>
</dbReference>
<evidence type="ECO:0000256" key="9">
    <source>
        <dbReference type="SAM" id="SignalP"/>
    </source>
</evidence>
<feature type="region of interest" description="Disordered" evidence="8">
    <location>
        <begin position="173"/>
        <end position="209"/>
    </location>
</feature>
<feature type="compositionally biased region" description="Gly residues" evidence="8">
    <location>
        <begin position="173"/>
        <end position="185"/>
    </location>
</feature>
<keyword evidence="2" id="KW-1003">Cell membrane</keyword>
<comment type="subcellular location">
    <subcellularLocation>
        <location evidence="1">Cell membrane</location>
        <topology evidence="1">Lipid-anchor</topology>
        <topology evidence="1">GPI-anchor</topology>
    </subcellularLocation>
</comment>
<dbReference type="CDD" id="cd21176">
    <property type="entry name" value="LPMO_auxiliary-like"/>
    <property type="match status" value="1"/>
</dbReference>
<feature type="compositionally biased region" description="Low complexity" evidence="8">
    <location>
        <begin position="186"/>
        <end position="209"/>
    </location>
</feature>
<dbReference type="Proteomes" id="UP001244011">
    <property type="component" value="Unassembled WGS sequence"/>
</dbReference>
<keyword evidence="4 9" id="KW-0732">Signal</keyword>
<evidence type="ECO:0000313" key="12">
    <source>
        <dbReference type="Proteomes" id="UP001244011"/>
    </source>
</evidence>
<dbReference type="GO" id="GO:0005886">
    <property type="term" value="C:plasma membrane"/>
    <property type="evidence" value="ECO:0007669"/>
    <property type="project" value="UniProtKB-SubCell"/>
</dbReference>
<feature type="chain" id="PRO_5042577416" description="Copper acquisition factor BIM1-like domain-containing protein" evidence="9">
    <location>
        <begin position="21"/>
        <end position="232"/>
    </location>
</feature>
<protein>
    <recommendedName>
        <fullName evidence="10">Copper acquisition factor BIM1-like domain-containing protein</fullName>
    </recommendedName>
</protein>
<keyword evidence="6" id="KW-0325">Glycoprotein</keyword>
<evidence type="ECO:0000256" key="7">
    <source>
        <dbReference type="ARBA" id="ARBA00023288"/>
    </source>
</evidence>
<sequence length="232" mass="22885">MATFRSLASATLLLASAANAHFTLTVPPSFGFDEDKEASAPCGGFTPSFDDKSKVSDFHVGGNAIGVKSGHAQTNWLFRATLESADTKNWTQLFPIVQQSGLGLFCEPSVVAPEAWAGKQGIVSVVANAPDGILYQCAAVNFVSGTGASAGDACKNGTASISFVSDPDLSGLVSGGSGSSSGGSGSPNATGSSGTGTSTTPSATPSSTKNAAAGVAAPASLALVGLLGFAML</sequence>
<dbReference type="PANTHER" id="PTHR34992:SF1">
    <property type="entry name" value="COPPER ACQUISITION FACTOR BIM1-LIKE DOMAIN-CONTAINING PROTEIN"/>
    <property type="match status" value="1"/>
</dbReference>